<accession>A0ABV5SAN8</accession>
<dbReference type="SUPFAM" id="SSF50370">
    <property type="entry name" value="Ricin B-like lectins"/>
    <property type="match status" value="1"/>
</dbReference>
<feature type="domain" description="Ricin B lectin" evidence="1">
    <location>
        <begin position="9"/>
        <end position="50"/>
    </location>
</feature>
<keyword evidence="3" id="KW-1185">Reference proteome</keyword>
<dbReference type="CDD" id="cd00161">
    <property type="entry name" value="beta-trefoil_Ricin-like"/>
    <property type="match status" value="1"/>
</dbReference>
<dbReference type="InterPro" id="IPR000772">
    <property type="entry name" value="Ricin_B_lectin"/>
</dbReference>
<organism evidence="2 3">
    <name type="scientific">Nonomuraea helvata</name>
    <dbReference type="NCBI Taxonomy" id="37484"/>
    <lineage>
        <taxon>Bacteria</taxon>
        <taxon>Bacillati</taxon>
        <taxon>Actinomycetota</taxon>
        <taxon>Actinomycetes</taxon>
        <taxon>Streptosporangiales</taxon>
        <taxon>Streptosporangiaceae</taxon>
        <taxon>Nonomuraea</taxon>
    </lineage>
</organism>
<protein>
    <submittedName>
        <fullName evidence="2">RICIN domain-containing protein</fullName>
    </submittedName>
</protein>
<evidence type="ECO:0000313" key="3">
    <source>
        <dbReference type="Proteomes" id="UP001589532"/>
    </source>
</evidence>
<dbReference type="InterPro" id="IPR035992">
    <property type="entry name" value="Ricin_B-like_lectins"/>
</dbReference>
<sequence length="51" mass="5492">MSGPPSERRLVNTATGEVAHAANCGTADGVDVRQWSRHNSACQQWSIRPVS</sequence>
<evidence type="ECO:0000259" key="1">
    <source>
        <dbReference type="Pfam" id="PF14200"/>
    </source>
</evidence>
<comment type="caution">
    <text evidence="2">The sequence shown here is derived from an EMBL/GenBank/DDBJ whole genome shotgun (WGS) entry which is preliminary data.</text>
</comment>
<dbReference type="Pfam" id="PF14200">
    <property type="entry name" value="RicinB_lectin_2"/>
    <property type="match status" value="1"/>
</dbReference>
<dbReference type="RefSeq" id="WP_344988192.1">
    <property type="nucleotide sequence ID" value="NZ_BAAAXV010000002.1"/>
</dbReference>
<reference evidence="2 3" key="1">
    <citation type="submission" date="2024-09" db="EMBL/GenBank/DDBJ databases">
        <authorList>
            <person name="Sun Q."/>
            <person name="Mori K."/>
        </authorList>
    </citation>
    <scope>NUCLEOTIDE SEQUENCE [LARGE SCALE GENOMIC DNA]</scope>
    <source>
        <strain evidence="2 3">JCM 3143</strain>
    </source>
</reference>
<proteinExistence type="predicted"/>
<gene>
    <name evidence="2" type="ORF">ACFFSA_37035</name>
</gene>
<dbReference type="Gene3D" id="2.80.10.50">
    <property type="match status" value="1"/>
</dbReference>
<evidence type="ECO:0000313" key="2">
    <source>
        <dbReference type="EMBL" id="MFB9628712.1"/>
    </source>
</evidence>
<name>A0ABV5SAN8_9ACTN</name>
<dbReference type="Proteomes" id="UP001589532">
    <property type="component" value="Unassembled WGS sequence"/>
</dbReference>
<dbReference type="EMBL" id="JBHMBW010000050">
    <property type="protein sequence ID" value="MFB9628712.1"/>
    <property type="molecule type" value="Genomic_DNA"/>
</dbReference>